<comment type="caution">
    <text evidence="3">The sequence shown here is derived from an EMBL/GenBank/DDBJ whole genome shotgun (WGS) entry which is preliminary data.</text>
</comment>
<evidence type="ECO:0000313" key="3">
    <source>
        <dbReference type="EMBL" id="RLN67181.1"/>
    </source>
</evidence>
<feature type="coiled-coil region" evidence="1">
    <location>
        <begin position="237"/>
        <end position="267"/>
    </location>
</feature>
<proteinExistence type="predicted"/>
<evidence type="ECO:0000313" key="4">
    <source>
        <dbReference type="Proteomes" id="UP000277300"/>
    </source>
</evidence>
<evidence type="ECO:0000256" key="1">
    <source>
        <dbReference type="SAM" id="Coils"/>
    </source>
</evidence>
<evidence type="ECO:0000313" key="5">
    <source>
        <dbReference type="Proteomes" id="UP000284657"/>
    </source>
</evidence>
<dbReference type="OrthoDB" id="168469at2759"/>
<sequence>MPYQQCRSPVIPTPVFGSFESGGNCSGSIPMSHFPDYPIPSDDEDSCEEEEVAMLRQQVALLVKCLEDEKKRRATEQFLMQKKIIELQGLIRGNANDDIDMEQADVDNVMKKATSPMALPSTRENERSENSQVRRWLPPVDEDETGASCGCSRKQVKTSGEAAAKLQLTRVRARMHAIVIDAQRETQSLRAQLEGAKRNHSKREKQLMLETTIKVSALEQKHAAATTRLALQAANSAAQVEALAAEKQELLACMQAQRERLEQLELALGGKRIVDASR</sequence>
<gene>
    <name evidence="2" type="ORF">BBJ29_007156</name>
    <name evidence="3" type="ORF">BBP00_00001810</name>
</gene>
<evidence type="ECO:0000313" key="2">
    <source>
        <dbReference type="EMBL" id="RLN60549.1"/>
    </source>
</evidence>
<dbReference type="AlphaFoldDB" id="A0A3F2RZ84"/>
<protein>
    <submittedName>
        <fullName evidence="3">Uncharacterized protein</fullName>
    </submittedName>
</protein>
<reference evidence="4 5" key="1">
    <citation type="submission" date="2018-07" db="EMBL/GenBank/DDBJ databases">
        <title>Genome sequencing of oomycete isolates from Chile give support for New Zealand origin for Phytophthora kernoviae and make available the first Nothophytophthora sp. genome.</title>
        <authorList>
            <person name="Studholme D.J."/>
            <person name="Sanfuentes E."/>
            <person name="Panda P."/>
            <person name="Hill R."/>
            <person name="Sambles C."/>
            <person name="Grant M."/>
            <person name="Williams N.M."/>
            <person name="Mcdougal R.L."/>
        </authorList>
    </citation>
    <scope>NUCLEOTIDE SEQUENCE [LARGE SCALE GENOMIC DNA]</scope>
    <source>
        <strain evidence="3">Chile6</strain>
        <strain evidence="2">Chile7</strain>
    </source>
</reference>
<keyword evidence="1" id="KW-0175">Coiled coil</keyword>
<dbReference type="EMBL" id="MBDO02000027">
    <property type="protein sequence ID" value="RLN67181.1"/>
    <property type="molecule type" value="Genomic_DNA"/>
</dbReference>
<dbReference type="Proteomes" id="UP000277300">
    <property type="component" value="Unassembled WGS sequence"/>
</dbReference>
<accession>A0A3F2RZ84</accession>
<organism evidence="3 4">
    <name type="scientific">Phytophthora kernoviae</name>
    <dbReference type="NCBI Taxonomy" id="325452"/>
    <lineage>
        <taxon>Eukaryota</taxon>
        <taxon>Sar</taxon>
        <taxon>Stramenopiles</taxon>
        <taxon>Oomycota</taxon>
        <taxon>Peronosporomycetes</taxon>
        <taxon>Peronosporales</taxon>
        <taxon>Peronosporaceae</taxon>
        <taxon>Phytophthora</taxon>
    </lineage>
</organism>
<dbReference type="Proteomes" id="UP000284657">
    <property type="component" value="Unassembled WGS sequence"/>
</dbReference>
<name>A0A3F2RZ84_9STRA</name>
<dbReference type="EMBL" id="MBAD02000964">
    <property type="protein sequence ID" value="RLN60549.1"/>
    <property type="molecule type" value="Genomic_DNA"/>
</dbReference>